<dbReference type="GO" id="GO:0008270">
    <property type="term" value="F:zinc ion binding"/>
    <property type="evidence" value="ECO:0007669"/>
    <property type="project" value="InterPro"/>
</dbReference>
<feature type="domain" description="Enoyl reductase (ER)" evidence="1">
    <location>
        <begin position="10"/>
        <end position="326"/>
    </location>
</feature>
<dbReference type="CDD" id="cd08241">
    <property type="entry name" value="QOR1"/>
    <property type="match status" value="1"/>
</dbReference>
<evidence type="ECO:0000313" key="3">
    <source>
        <dbReference type="EMBL" id="SSW89284.1"/>
    </source>
</evidence>
<reference evidence="3 4" key="1">
    <citation type="submission" date="2017-08" db="EMBL/GenBank/DDBJ databases">
        <authorList>
            <person name="de Groot N.N."/>
        </authorList>
    </citation>
    <scope>NUCLEOTIDE SEQUENCE [LARGE SCALE GENOMIC DNA]</scope>
    <source>
        <strain evidence="3 4">JA575</strain>
    </source>
</reference>
<dbReference type="RefSeq" id="WP_114356438.1">
    <property type="nucleotide sequence ID" value="NZ_QRDT01000002.1"/>
</dbReference>
<dbReference type="Gene3D" id="3.90.180.10">
    <property type="entry name" value="Medium-chain alcohol dehydrogenases, catalytic domain"/>
    <property type="match status" value="1"/>
</dbReference>
<dbReference type="OrthoDB" id="4190732at2"/>
<dbReference type="PROSITE" id="PS01162">
    <property type="entry name" value="QOR_ZETA_CRYSTAL"/>
    <property type="match status" value="1"/>
</dbReference>
<sequence>MRALLSCEPGGPDSLKLLDVAEPVAGPRQVVIAVKACGVNYPDLLTIQDLYQVKTARPFAPGAEIAGVVTSLGAEVDEFAVGDRVAARIGTGGMAEAVAVDVGRCAPIADGMSFVDAAVMQFTFETALYALRNRAGLQPGETALILGGGGGVGIAAVQVARNLGATVIAAASSEEKLAFARSHGATGGVLYPTDTPQDRKAVGQRFKEAVGGGADVVIDPVGGWLTDPAIRCIADGGRYVVLGFTAGIPSLPLNLPLLKNCDVLGVNWRTFTLTQPEALRDNKSQLERWYAEGLLSSGITAEFALADGGRAIQRLAERSAVGKVVVVM</sequence>
<dbReference type="InterPro" id="IPR013149">
    <property type="entry name" value="ADH-like_C"/>
</dbReference>
<dbReference type="Proteomes" id="UP000252631">
    <property type="component" value="Unassembled WGS sequence"/>
</dbReference>
<organism evidence="3 4">
    <name type="scientific">Rhodopseudomonas pentothenatexigens</name>
    <dbReference type="NCBI Taxonomy" id="999699"/>
    <lineage>
        <taxon>Bacteria</taxon>
        <taxon>Pseudomonadati</taxon>
        <taxon>Pseudomonadota</taxon>
        <taxon>Alphaproteobacteria</taxon>
        <taxon>Hyphomicrobiales</taxon>
        <taxon>Nitrobacteraceae</taxon>
        <taxon>Rhodopseudomonas</taxon>
    </lineage>
</organism>
<dbReference type="PANTHER" id="PTHR43677">
    <property type="entry name" value="SHORT-CHAIN DEHYDROGENASE/REDUCTASE"/>
    <property type="match status" value="1"/>
</dbReference>
<gene>
    <name evidence="2" type="ORF">BJ125_10290</name>
    <name evidence="3" type="ORF">SAMN05892882_10290</name>
</gene>
<dbReference type="InterPro" id="IPR051397">
    <property type="entry name" value="Zn-ADH-like_protein"/>
</dbReference>
<dbReference type="Gene3D" id="3.40.50.720">
    <property type="entry name" value="NAD(P)-binding Rossmann-like Domain"/>
    <property type="match status" value="1"/>
</dbReference>
<reference evidence="2 5" key="2">
    <citation type="submission" date="2018-07" db="EMBL/GenBank/DDBJ databases">
        <title>Genomic Encyclopedia of Archaeal and Bacterial Type Strains, Phase II (KMG-II): from individual species to whole genera.</title>
        <authorList>
            <person name="Goeker M."/>
        </authorList>
    </citation>
    <scope>NUCLEOTIDE SEQUENCE [LARGE SCALE GENOMIC DNA]</scope>
    <source>
        <strain evidence="2 5">JA575</strain>
    </source>
</reference>
<evidence type="ECO:0000313" key="4">
    <source>
        <dbReference type="Proteomes" id="UP000252631"/>
    </source>
</evidence>
<dbReference type="SUPFAM" id="SSF51735">
    <property type="entry name" value="NAD(P)-binding Rossmann-fold domains"/>
    <property type="match status" value="1"/>
</dbReference>
<evidence type="ECO:0000259" key="1">
    <source>
        <dbReference type="SMART" id="SM00829"/>
    </source>
</evidence>
<keyword evidence="5" id="KW-1185">Reference proteome</keyword>
<evidence type="ECO:0000313" key="5">
    <source>
        <dbReference type="Proteomes" id="UP000256343"/>
    </source>
</evidence>
<dbReference type="AlphaFoldDB" id="A0A336JP47"/>
<accession>A0A336JP47</accession>
<dbReference type="Pfam" id="PF08240">
    <property type="entry name" value="ADH_N"/>
    <property type="match status" value="1"/>
</dbReference>
<dbReference type="EMBL" id="QRDT01000002">
    <property type="protein sequence ID" value="RED41927.1"/>
    <property type="molecule type" value="Genomic_DNA"/>
</dbReference>
<dbReference type="GO" id="GO:0016491">
    <property type="term" value="F:oxidoreductase activity"/>
    <property type="evidence" value="ECO:0007669"/>
    <property type="project" value="InterPro"/>
</dbReference>
<dbReference type="InterPro" id="IPR020843">
    <property type="entry name" value="ER"/>
</dbReference>
<dbReference type="PANTHER" id="PTHR43677:SF4">
    <property type="entry name" value="QUINONE OXIDOREDUCTASE-LIKE PROTEIN 2"/>
    <property type="match status" value="1"/>
</dbReference>
<proteinExistence type="predicted"/>
<protein>
    <submittedName>
        <fullName evidence="3">NADPH:quinone reductase-like Zn-dependent oxidoreductase</fullName>
    </submittedName>
</protein>
<dbReference type="InterPro" id="IPR011032">
    <property type="entry name" value="GroES-like_sf"/>
</dbReference>
<dbReference type="InterPro" id="IPR013154">
    <property type="entry name" value="ADH-like_N"/>
</dbReference>
<evidence type="ECO:0000313" key="2">
    <source>
        <dbReference type="EMBL" id="RED41927.1"/>
    </source>
</evidence>
<dbReference type="InterPro" id="IPR002364">
    <property type="entry name" value="Quin_OxRdtase/zeta-crystal_CS"/>
</dbReference>
<dbReference type="Pfam" id="PF00107">
    <property type="entry name" value="ADH_zinc_N"/>
    <property type="match status" value="1"/>
</dbReference>
<dbReference type="InterPro" id="IPR036291">
    <property type="entry name" value="NAD(P)-bd_dom_sf"/>
</dbReference>
<name>A0A336JP47_9BRAD</name>
<dbReference type="EMBL" id="UFQQ01000002">
    <property type="protein sequence ID" value="SSW89284.1"/>
    <property type="molecule type" value="Genomic_DNA"/>
</dbReference>
<dbReference type="Proteomes" id="UP000256343">
    <property type="component" value="Unassembled WGS sequence"/>
</dbReference>
<dbReference type="SMART" id="SM00829">
    <property type="entry name" value="PKS_ER"/>
    <property type="match status" value="1"/>
</dbReference>
<dbReference type="SUPFAM" id="SSF50129">
    <property type="entry name" value="GroES-like"/>
    <property type="match status" value="1"/>
</dbReference>